<feature type="domain" description="MADF" evidence="2">
    <location>
        <begin position="10"/>
        <end position="103"/>
    </location>
</feature>
<dbReference type="PROSITE" id="PS51029">
    <property type="entry name" value="MADF"/>
    <property type="match status" value="1"/>
</dbReference>
<gene>
    <name evidence="3" type="primary">jg12250</name>
    <name evidence="3" type="ORF">PAEG_LOCUS21662</name>
</gene>
<protein>
    <submittedName>
        <fullName evidence="3">Jg12250 protein</fullName>
    </submittedName>
</protein>
<dbReference type="EMBL" id="CAKXAJ010025965">
    <property type="protein sequence ID" value="CAH2247894.1"/>
    <property type="molecule type" value="Genomic_DNA"/>
</dbReference>
<organism evidence="3 4">
    <name type="scientific">Pararge aegeria aegeria</name>
    <dbReference type="NCBI Taxonomy" id="348720"/>
    <lineage>
        <taxon>Eukaryota</taxon>
        <taxon>Metazoa</taxon>
        <taxon>Ecdysozoa</taxon>
        <taxon>Arthropoda</taxon>
        <taxon>Hexapoda</taxon>
        <taxon>Insecta</taxon>
        <taxon>Pterygota</taxon>
        <taxon>Neoptera</taxon>
        <taxon>Endopterygota</taxon>
        <taxon>Lepidoptera</taxon>
        <taxon>Glossata</taxon>
        <taxon>Ditrysia</taxon>
        <taxon>Papilionoidea</taxon>
        <taxon>Nymphalidae</taxon>
        <taxon>Satyrinae</taxon>
        <taxon>Satyrini</taxon>
        <taxon>Parargina</taxon>
        <taxon>Pararge</taxon>
    </lineage>
</organism>
<comment type="caution">
    <text evidence="3">The sequence shown here is derived from an EMBL/GenBank/DDBJ whole genome shotgun (WGS) entry which is preliminary data.</text>
</comment>
<sequence length="245" mass="28638">MRWSEAATLEFVKLYLKHECLWNPNNSSYKLKQHRDKAYAEICSEFKSIKHLTTPEVKMKIKNLRTTYIQQVHKILQKSSPDCIYEPSLVWFNEMDQCLKHIPTNRHLSSYSIQETPEVDSSSNALLWDNNDDQNDTEHFHPDPLVPNSDDDFDSLKTESSTQIKTDLSTSPVPYKKIKNKKLKHKSHTIKNSEDFESKQEDEFDIYGKYIASQLRKMNLEKALRLQLQIQSLVSEARISDISSD</sequence>
<evidence type="ECO:0000313" key="3">
    <source>
        <dbReference type="EMBL" id="CAH2247894.1"/>
    </source>
</evidence>
<evidence type="ECO:0000313" key="4">
    <source>
        <dbReference type="Proteomes" id="UP000838756"/>
    </source>
</evidence>
<dbReference type="OrthoDB" id="7991969at2759"/>
<dbReference type="AlphaFoldDB" id="A0A8S4SCL7"/>
<dbReference type="PANTHER" id="PTHR21505:SF8">
    <property type="entry name" value="DPT-YFP REPRESSOR BY OVEREXPRESSION, ISOFORM D-RELATED"/>
    <property type="match status" value="1"/>
</dbReference>
<name>A0A8S4SCL7_9NEOP</name>
<dbReference type="PANTHER" id="PTHR21505">
    <property type="entry name" value="MADF DOMAIN-CONTAINING PROTEIN-RELATED"/>
    <property type="match status" value="1"/>
</dbReference>
<dbReference type="Pfam" id="PF10545">
    <property type="entry name" value="MADF_DNA_bdg"/>
    <property type="match status" value="1"/>
</dbReference>
<feature type="region of interest" description="Disordered" evidence="1">
    <location>
        <begin position="122"/>
        <end position="148"/>
    </location>
</feature>
<evidence type="ECO:0000259" key="2">
    <source>
        <dbReference type="PROSITE" id="PS51029"/>
    </source>
</evidence>
<reference evidence="3" key="1">
    <citation type="submission" date="2022-03" db="EMBL/GenBank/DDBJ databases">
        <authorList>
            <person name="Lindestad O."/>
        </authorList>
    </citation>
    <scope>NUCLEOTIDE SEQUENCE</scope>
</reference>
<keyword evidence="4" id="KW-1185">Reference proteome</keyword>
<proteinExistence type="predicted"/>
<dbReference type="SMART" id="SM00595">
    <property type="entry name" value="MADF"/>
    <property type="match status" value="1"/>
</dbReference>
<accession>A0A8S4SCL7</accession>
<evidence type="ECO:0000256" key="1">
    <source>
        <dbReference type="SAM" id="MobiDB-lite"/>
    </source>
</evidence>
<dbReference type="InterPro" id="IPR006578">
    <property type="entry name" value="MADF-dom"/>
</dbReference>
<dbReference type="Proteomes" id="UP000838756">
    <property type="component" value="Unassembled WGS sequence"/>
</dbReference>